<evidence type="ECO:0000313" key="2">
    <source>
        <dbReference type="Proteomes" id="UP000193884"/>
    </source>
</evidence>
<keyword evidence="2" id="KW-1185">Reference proteome</keyword>
<dbReference type="RefSeq" id="WP_085350492.1">
    <property type="nucleotide sequence ID" value="NZ_NAFA01000174.1"/>
</dbReference>
<sequence>MAAVGLEPRCGLSLSEAQFFVEPYLAAQMFVCGGLVSIQSIVATILERELAARGVHSLRHSDCMEIVENLLVRLKELDQELAARNIGQS</sequence>
<evidence type="ECO:0000313" key="1">
    <source>
        <dbReference type="EMBL" id="OSJ33142.1"/>
    </source>
</evidence>
<accession>A0ABX3X9V7</accession>
<dbReference type="EMBL" id="NAFK01000137">
    <property type="protein sequence ID" value="OSJ33142.1"/>
    <property type="molecule type" value="Genomic_DNA"/>
</dbReference>
<proteinExistence type="predicted"/>
<protein>
    <submittedName>
        <fullName evidence="1">Uncharacterized protein</fullName>
    </submittedName>
</protein>
<gene>
    <name evidence="1" type="ORF">BST63_06075</name>
</gene>
<organism evidence="1 2">
    <name type="scientific">Bradyrhizobium canariense</name>
    <dbReference type="NCBI Taxonomy" id="255045"/>
    <lineage>
        <taxon>Bacteria</taxon>
        <taxon>Pseudomonadati</taxon>
        <taxon>Pseudomonadota</taxon>
        <taxon>Alphaproteobacteria</taxon>
        <taxon>Hyphomicrobiales</taxon>
        <taxon>Nitrobacteraceae</taxon>
        <taxon>Bradyrhizobium</taxon>
    </lineage>
</organism>
<comment type="caution">
    <text evidence="1">The sequence shown here is derived from an EMBL/GenBank/DDBJ whole genome shotgun (WGS) entry which is preliminary data.</text>
</comment>
<dbReference type="Proteomes" id="UP000193884">
    <property type="component" value="Unassembled WGS sequence"/>
</dbReference>
<name>A0ABX3X9V7_9BRAD</name>
<reference evidence="1 2" key="1">
    <citation type="submission" date="2017-03" db="EMBL/GenBank/DDBJ databases">
        <title>Whole genome sequences of fourteen strains of Bradyrhizobium canariense and one strain of Bradyrhizobium japonicum isolated from Lupinus (Papilionoideae: Genisteae) species in Algeria.</title>
        <authorList>
            <person name="Crovadore J."/>
            <person name="Chekireb D."/>
            <person name="Brachmann A."/>
            <person name="Chablais R."/>
            <person name="Cochard B."/>
            <person name="Lefort F."/>
        </authorList>
    </citation>
    <scope>NUCLEOTIDE SEQUENCE [LARGE SCALE GENOMIC DNA]</scope>
    <source>
        <strain evidence="1 2">UBMAN05</strain>
    </source>
</reference>